<accession>A0ABT4XXB0</accession>
<dbReference type="InterPro" id="IPR020349">
    <property type="entry name" value="Uncharacterised_14.7kDa"/>
</dbReference>
<dbReference type="RefSeq" id="WP_271433960.1">
    <property type="nucleotide sequence ID" value="NZ_JAQIOY010000010.1"/>
</dbReference>
<dbReference type="EMBL" id="JAQIOY010000010">
    <property type="protein sequence ID" value="MDA7426604.1"/>
    <property type="molecule type" value="Genomic_DNA"/>
</dbReference>
<evidence type="ECO:0000313" key="1">
    <source>
        <dbReference type="EMBL" id="MDA7426604.1"/>
    </source>
</evidence>
<sequence length="111" mass="11613">MAQAKQDPMMGAAALSAAIHIARDCDGIGLVGGQSEADFLQSASKTLKRQGFRRQAVLKLVYYSKAGVLAKATDQLLAGVGASLADKRALCGHGRKVVGANDLVGQFLERN</sequence>
<organism evidence="1 2">
    <name type="scientific">Thalassococcus lentus</name>
    <dbReference type="NCBI Taxonomy" id="1210524"/>
    <lineage>
        <taxon>Bacteria</taxon>
        <taxon>Pseudomonadati</taxon>
        <taxon>Pseudomonadota</taxon>
        <taxon>Alphaproteobacteria</taxon>
        <taxon>Rhodobacterales</taxon>
        <taxon>Roseobacteraceae</taxon>
        <taxon>Thalassococcus</taxon>
    </lineage>
</organism>
<evidence type="ECO:0000313" key="2">
    <source>
        <dbReference type="Proteomes" id="UP001210720"/>
    </source>
</evidence>
<name>A0ABT4XXB0_9RHOB</name>
<gene>
    <name evidence="1" type="ORF">PFY00_17855</name>
</gene>
<protein>
    <submittedName>
        <fullName evidence="1">Uncharacterized protein</fullName>
    </submittedName>
</protein>
<dbReference type="Pfam" id="PF17267">
    <property type="entry name" value="DUF5333"/>
    <property type="match status" value="1"/>
</dbReference>
<reference evidence="1 2" key="1">
    <citation type="submission" date="2023-01" db="EMBL/GenBank/DDBJ databases">
        <title>Thalassococcus onchidii sp. nov., isolated from a marine invertebrate from the South China Sea.</title>
        <authorList>
            <person name="Xu S."/>
            <person name="Liu Z."/>
            <person name="Xu Y."/>
        </authorList>
    </citation>
    <scope>NUCLEOTIDE SEQUENCE [LARGE SCALE GENOMIC DNA]</scope>
    <source>
        <strain evidence="1 2">KCTC 32084</strain>
    </source>
</reference>
<dbReference type="Proteomes" id="UP001210720">
    <property type="component" value="Unassembled WGS sequence"/>
</dbReference>
<proteinExistence type="predicted"/>
<comment type="caution">
    <text evidence="1">The sequence shown here is derived from an EMBL/GenBank/DDBJ whole genome shotgun (WGS) entry which is preliminary data.</text>
</comment>
<keyword evidence="2" id="KW-1185">Reference proteome</keyword>